<feature type="transmembrane region" description="Helical" evidence="3">
    <location>
        <begin position="12"/>
        <end position="30"/>
    </location>
</feature>
<dbReference type="InterPro" id="IPR036259">
    <property type="entry name" value="MFS_trans_sf"/>
</dbReference>
<dbReference type="AlphaFoldDB" id="A0A7M7NZX3"/>
<keyword evidence="1" id="KW-1015">Disulfide bond</keyword>
<dbReference type="PANTHER" id="PTHR11388">
    <property type="entry name" value="ORGANIC ANION TRANSPORTER"/>
    <property type="match status" value="1"/>
</dbReference>
<dbReference type="GeneID" id="115924638"/>
<feature type="region of interest" description="Disordered" evidence="2">
    <location>
        <begin position="44"/>
        <end position="64"/>
    </location>
</feature>
<dbReference type="PANTHER" id="PTHR11388:SF100">
    <property type="entry name" value="SOLUTE CARRIER ORGANIC ANION TRANSPORTER FAMILY MEMBER 4A1"/>
    <property type="match status" value="1"/>
</dbReference>
<proteinExistence type="predicted"/>
<dbReference type="Pfam" id="PF03137">
    <property type="entry name" value="OATP"/>
    <property type="match status" value="2"/>
</dbReference>
<organism evidence="4 5">
    <name type="scientific">Strongylocentrotus purpuratus</name>
    <name type="common">Purple sea urchin</name>
    <dbReference type="NCBI Taxonomy" id="7668"/>
    <lineage>
        <taxon>Eukaryota</taxon>
        <taxon>Metazoa</taxon>
        <taxon>Echinodermata</taxon>
        <taxon>Eleutherozoa</taxon>
        <taxon>Echinozoa</taxon>
        <taxon>Echinoidea</taxon>
        <taxon>Euechinoidea</taxon>
        <taxon>Echinacea</taxon>
        <taxon>Camarodonta</taxon>
        <taxon>Echinidea</taxon>
        <taxon>Strongylocentrotidae</taxon>
        <taxon>Strongylocentrotus</taxon>
    </lineage>
</organism>
<evidence type="ECO:0000256" key="1">
    <source>
        <dbReference type="ARBA" id="ARBA00023157"/>
    </source>
</evidence>
<keyword evidence="3" id="KW-0472">Membrane</keyword>
<evidence type="ECO:0000313" key="4">
    <source>
        <dbReference type="EnsemblMetazoa" id="XP_030843164"/>
    </source>
</evidence>
<keyword evidence="5" id="KW-1185">Reference proteome</keyword>
<evidence type="ECO:0000256" key="3">
    <source>
        <dbReference type="SAM" id="Phobius"/>
    </source>
</evidence>
<evidence type="ECO:0000256" key="2">
    <source>
        <dbReference type="SAM" id="MobiDB-lite"/>
    </source>
</evidence>
<dbReference type="OrthoDB" id="5062115at2759"/>
<accession>A0A7M7NZX3</accession>
<reference evidence="4" key="2">
    <citation type="submission" date="2021-01" db="UniProtKB">
        <authorList>
            <consortium name="EnsemblMetazoa"/>
        </authorList>
    </citation>
    <scope>IDENTIFICATION</scope>
</reference>
<sequence length="211" mass="22945">RGYRCIPVGGSLGLGFLFTAIASFIIAIPLSCFPHELPGTQTVRAQRESQAHAKSDRSGKASQKEFGKAWRDFPSALRIMVRNPPSWPWLSHWPLTTSCLLEWGLFCPSTWRNSGMVCIAGCGALFVGGWLIKRLRLKVLGMLKFVMGTLTANALLTLTLFLTCPEIPLAGVYQHYANDSAVSVVRLDDPCNDGCHCSTTPFAPVCGSNGV</sequence>
<dbReference type="KEGG" id="spu:115924638"/>
<dbReference type="EnsemblMetazoa" id="XM_030987304">
    <property type="protein sequence ID" value="XP_030843164"/>
    <property type="gene ID" value="LOC115924638"/>
</dbReference>
<dbReference type="SUPFAM" id="SSF103473">
    <property type="entry name" value="MFS general substrate transporter"/>
    <property type="match status" value="1"/>
</dbReference>
<protein>
    <submittedName>
        <fullName evidence="4">Uncharacterized protein</fullName>
    </submittedName>
</protein>
<feature type="transmembrane region" description="Helical" evidence="3">
    <location>
        <begin position="139"/>
        <end position="162"/>
    </location>
</feature>
<reference evidence="5" key="1">
    <citation type="submission" date="2015-02" db="EMBL/GenBank/DDBJ databases">
        <title>Genome sequencing for Strongylocentrotus purpuratus.</title>
        <authorList>
            <person name="Murali S."/>
            <person name="Liu Y."/>
            <person name="Vee V."/>
            <person name="English A."/>
            <person name="Wang M."/>
            <person name="Skinner E."/>
            <person name="Han Y."/>
            <person name="Muzny D.M."/>
            <person name="Worley K.C."/>
            <person name="Gibbs R.A."/>
        </authorList>
    </citation>
    <scope>NUCLEOTIDE SEQUENCE</scope>
</reference>
<dbReference type="RefSeq" id="XP_030843164.1">
    <property type="nucleotide sequence ID" value="XM_030987304.1"/>
</dbReference>
<dbReference type="Proteomes" id="UP000007110">
    <property type="component" value="Unassembled WGS sequence"/>
</dbReference>
<keyword evidence="3" id="KW-1133">Transmembrane helix</keyword>
<dbReference type="GO" id="GO:0055085">
    <property type="term" value="P:transmembrane transport"/>
    <property type="evidence" value="ECO:0007669"/>
    <property type="project" value="InterPro"/>
</dbReference>
<feature type="compositionally biased region" description="Basic and acidic residues" evidence="2">
    <location>
        <begin position="45"/>
        <end position="64"/>
    </location>
</feature>
<keyword evidence="3" id="KW-0812">Transmembrane</keyword>
<dbReference type="InParanoid" id="A0A7M7NZX3"/>
<name>A0A7M7NZX3_STRPU</name>
<evidence type="ECO:0000313" key="5">
    <source>
        <dbReference type="Proteomes" id="UP000007110"/>
    </source>
</evidence>
<dbReference type="InterPro" id="IPR004156">
    <property type="entry name" value="OATP"/>
</dbReference>
<dbReference type="GO" id="GO:0016020">
    <property type="term" value="C:membrane"/>
    <property type="evidence" value="ECO:0007669"/>
    <property type="project" value="InterPro"/>
</dbReference>
<feature type="transmembrane region" description="Helical" evidence="3">
    <location>
        <begin position="114"/>
        <end position="132"/>
    </location>
</feature>